<keyword evidence="3 7" id="KW-0812">Transmembrane</keyword>
<dbReference type="Pfam" id="PF02687">
    <property type="entry name" value="FtsX"/>
    <property type="match status" value="1"/>
</dbReference>
<evidence type="ECO:0000256" key="3">
    <source>
        <dbReference type="ARBA" id="ARBA00022692"/>
    </source>
</evidence>
<feature type="transmembrane region" description="Helical" evidence="7">
    <location>
        <begin position="336"/>
        <end position="357"/>
    </location>
</feature>
<dbReference type="Pfam" id="PF12704">
    <property type="entry name" value="MacB_PCD"/>
    <property type="match status" value="1"/>
</dbReference>
<keyword evidence="4 7" id="KW-1133">Transmembrane helix</keyword>
<feature type="transmembrane region" description="Helical" evidence="7">
    <location>
        <begin position="16"/>
        <end position="40"/>
    </location>
</feature>
<dbReference type="RefSeq" id="WP_229157257.1">
    <property type="nucleotide sequence ID" value="NZ_JAJEWP010000001.1"/>
</dbReference>
<evidence type="ECO:0000256" key="6">
    <source>
        <dbReference type="ARBA" id="ARBA00038076"/>
    </source>
</evidence>
<evidence type="ECO:0000313" key="10">
    <source>
        <dbReference type="EMBL" id="MCC2615351.1"/>
    </source>
</evidence>
<evidence type="ECO:0000256" key="4">
    <source>
        <dbReference type="ARBA" id="ARBA00022989"/>
    </source>
</evidence>
<evidence type="ECO:0000256" key="2">
    <source>
        <dbReference type="ARBA" id="ARBA00022475"/>
    </source>
</evidence>
<feature type="domain" description="MacB-like periplasmic core" evidence="9">
    <location>
        <begin position="20"/>
        <end position="206"/>
    </location>
</feature>
<keyword evidence="2" id="KW-1003">Cell membrane</keyword>
<keyword evidence="11" id="KW-1185">Reference proteome</keyword>
<accession>A0ABS8G5G8</accession>
<comment type="similarity">
    <text evidence="6">Belongs to the ABC-4 integral membrane protein family.</text>
</comment>
<sequence>MLEIGPIFRALMRNKVGAVLIAIQIAITMTIIVNSVFMIVERNEKMQRQSGLDEANTFHISSVGFGEGFNPRSTVEADLAQLRALPGVVDAIQINALPISGGGWSMGLQTEPGAEHDGTGVAVYMVDEHGINALDVEVIAGENFAPSDIRWRASRSPTWPNKVILTKAMVEKLFPDSPWADAVGKTVYINDNDPMIISGIIDKLQAPWVGWDNVENAMLSPERMEFTATRYLIRTQPGQRDRLMPEVEEMLASSNKQRVIRGMRTVEEDRERSYRGDSAMIKILTTVMVILTIVTALGIVGLASFSVNRRRKQIGTRRALGASQGAILRYFMLENFLISSVGVVLGAGLTIGLNILLVNTFEMNPMNWYYIPIGMLVLWLVGQVAVYGPARRAAGIAPATATRTV</sequence>
<keyword evidence="5 7" id="KW-0472">Membrane</keyword>
<evidence type="ECO:0000313" key="11">
    <source>
        <dbReference type="Proteomes" id="UP001520878"/>
    </source>
</evidence>
<dbReference type="InterPro" id="IPR003838">
    <property type="entry name" value="ABC3_permease_C"/>
</dbReference>
<gene>
    <name evidence="10" type="ORF">LJ739_03755</name>
</gene>
<protein>
    <submittedName>
        <fullName evidence="10">ABC transporter permease</fullName>
    </submittedName>
</protein>
<evidence type="ECO:0000259" key="8">
    <source>
        <dbReference type="Pfam" id="PF02687"/>
    </source>
</evidence>
<reference evidence="10 11" key="1">
    <citation type="submission" date="2021-10" db="EMBL/GenBank/DDBJ databases">
        <title>Draft genome of Aestuariibacter halophilus JC2043.</title>
        <authorList>
            <person name="Emsley S.A."/>
            <person name="Pfannmuller K.M."/>
            <person name="Ushijima B."/>
            <person name="Saw J.H."/>
            <person name="Videau P."/>
        </authorList>
    </citation>
    <scope>NUCLEOTIDE SEQUENCE [LARGE SCALE GENOMIC DNA]</scope>
    <source>
        <strain evidence="10 11">JC2043</strain>
    </source>
</reference>
<organism evidence="10 11">
    <name type="scientific">Fluctibacter halophilus</name>
    <dbReference type="NCBI Taxonomy" id="226011"/>
    <lineage>
        <taxon>Bacteria</taxon>
        <taxon>Pseudomonadati</taxon>
        <taxon>Pseudomonadota</taxon>
        <taxon>Gammaproteobacteria</taxon>
        <taxon>Alteromonadales</taxon>
        <taxon>Alteromonadaceae</taxon>
        <taxon>Fluctibacter</taxon>
    </lineage>
</organism>
<dbReference type="EMBL" id="JAJEWP010000001">
    <property type="protein sequence ID" value="MCC2615351.1"/>
    <property type="molecule type" value="Genomic_DNA"/>
</dbReference>
<dbReference type="InterPro" id="IPR050250">
    <property type="entry name" value="Macrolide_Exporter_MacB"/>
</dbReference>
<evidence type="ECO:0000256" key="1">
    <source>
        <dbReference type="ARBA" id="ARBA00004651"/>
    </source>
</evidence>
<feature type="transmembrane region" description="Helical" evidence="7">
    <location>
        <begin position="369"/>
        <end position="388"/>
    </location>
</feature>
<dbReference type="PANTHER" id="PTHR30572:SF4">
    <property type="entry name" value="ABC TRANSPORTER PERMEASE YTRF"/>
    <property type="match status" value="1"/>
</dbReference>
<feature type="transmembrane region" description="Helical" evidence="7">
    <location>
        <begin position="283"/>
        <end position="307"/>
    </location>
</feature>
<evidence type="ECO:0000256" key="7">
    <source>
        <dbReference type="SAM" id="Phobius"/>
    </source>
</evidence>
<evidence type="ECO:0000256" key="5">
    <source>
        <dbReference type="ARBA" id="ARBA00023136"/>
    </source>
</evidence>
<dbReference type="PANTHER" id="PTHR30572">
    <property type="entry name" value="MEMBRANE COMPONENT OF TRANSPORTER-RELATED"/>
    <property type="match status" value="1"/>
</dbReference>
<dbReference type="Proteomes" id="UP001520878">
    <property type="component" value="Unassembled WGS sequence"/>
</dbReference>
<dbReference type="InterPro" id="IPR025857">
    <property type="entry name" value="MacB_PCD"/>
</dbReference>
<comment type="caution">
    <text evidence="10">The sequence shown here is derived from an EMBL/GenBank/DDBJ whole genome shotgun (WGS) entry which is preliminary data.</text>
</comment>
<proteinExistence type="inferred from homology"/>
<evidence type="ECO:0000259" key="9">
    <source>
        <dbReference type="Pfam" id="PF12704"/>
    </source>
</evidence>
<comment type="subcellular location">
    <subcellularLocation>
        <location evidence="1">Cell membrane</location>
        <topology evidence="1">Multi-pass membrane protein</topology>
    </subcellularLocation>
</comment>
<name>A0ABS8G5G8_9ALTE</name>
<feature type="domain" description="ABC3 transporter permease C-terminal" evidence="8">
    <location>
        <begin position="287"/>
        <end position="397"/>
    </location>
</feature>